<evidence type="ECO:0000256" key="2">
    <source>
        <dbReference type="ARBA" id="ARBA00003949"/>
    </source>
</evidence>
<evidence type="ECO:0000256" key="5">
    <source>
        <dbReference type="ARBA" id="ARBA00018266"/>
    </source>
</evidence>
<dbReference type="GO" id="GO:0055086">
    <property type="term" value="P:nucleobase-containing small molecule metabolic process"/>
    <property type="evidence" value="ECO:0007669"/>
    <property type="project" value="UniProtKB-ARBA"/>
</dbReference>
<evidence type="ECO:0000256" key="10">
    <source>
        <dbReference type="ARBA" id="ARBA00049252"/>
    </source>
</evidence>
<feature type="binding site" evidence="14">
    <location>
        <position position="88"/>
    </location>
    <ligand>
        <name>Zn(2+)</name>
        <dbReference type="ChEBI" id="CHEBI:29105"/>
        <note>catalytic</note>
    </ligand>
</feature>
<dbReference type="Proteomes" id="UP000630149">
    <property type="component" value="Unassembled WGS sequence"/>
</dbReference>
<evidence type="ECO:0000256" key="12">
    <source>
        <dbReference type="PIRSR" id="PIRSR606262-1"/>
    </source>
</evidence>
<evidence type="ECO:0000256" key="6">
    <source>
        <dbReference type="ARBA" id="ARBA00022723"/>
    </source>
</evidence>
<name>A0A917JNN0_9GAMM</name>
<evidence type="ECO:0000313" key="17">
    <source>
        <dbReference type="EMBL" id="GGI75279.1"/>
    </source>
</evidence>
<evidence type="ECO:0000256" key="11">
    <source>
        <dbReference type="ARBA" id="ARBA00049558"/>
    </source>
</evidence>
<evidence type="ECO:0000256" key="15">
    <source>
        <dbReference type="RuleBase" id="RU364006"/>
    </source>
</evidence>
<evidence type="ECO:0000256" key="1">
    <source>
        <dbReference type="ARBA" id="ARBA00001947"/>
    </source>
</evidence>
<dbReference type="InterPro" id="IPR002125">
    <property type="entry name" value="CMP_dCMP_dom"/>
</dbReference>
<dbReference type="PROSITE" id="PS00903">
    <property type="entry name" value="CYT_DCMP_DEAMINASES_1"/>
    <property type="match status" value="1"/>
</dbReference>
<comment type="similarity">
    <text evidence="3 15">Belongs to the cytidine and deoxycytidylate deaminase family.</text>
</comment>
<reference evidence="17" key="1">
    <citation type="journal article" date="2014" name="Int. J. Syst. Evol. Microbiol.">
        <title>Complete genome sequence of Corynebacterium casei LMG S-19264T (=DSM 44701T), isolated from a smear-ripened cheese.</title>
        <authorList>
            <consortium name="US DOE Joint Genome Institute (JGI-PGF)"/>
            <person name="Walter F."/>
            <person name="Albersmeier A."/>
            <person name="Kalinowski J."/>
            <person name="Ruckert C."/>
        </authorList>
    </citation>
    <scope>NUCLEOTIDE SEQUENCE</scope>
    <source>
        <strain evidence="17">JCM 13919</strain>
    </source>
</reference>
<dbReference type="CDD" id="cd01283">
    <property type="entry name" value="cytidine_deaminase"/>
    <property type="match status" value="1"/>
</dbReference>
<dbReference type="NCBIfam" id="NF004064">
    <property type="entry name" value="PRK05578.1"/>
    <property type="match status" value="1"/>
</dbReference>
<feature type="domain" description="CMP/dCMP-type deaminase" evidence="16">
    <location>
        <begin position="3"/>
        <end position="130"/>
    </location>
</feature>
<dbReference type="SUPFAM" id="SSF53927">
    <property type="entry name" value="Cytidine deaminase-like"/>
    <property type="match status" value="1"/>
</dbReference>
<comment type="cofactor">
    <cofactor evidence="1 14 15">
        <name>Zn(2+)</name>
        <dbReference type="ChEBI" id="CHEBI:29105"/>
    </cofactor>
</comment>
<dbReference type="PANTHER" id="PTHR11644:SF2">
    <property type="entry name" value="CYTIDINE DEAMINASE"/>
    <property type="match status" value="1"/>
</dbReference>
<protein>
    <recommendedName>
        <fullName evidence="5 15">Cytidine deaminase</fullName>
        <ecNumber evidence="4 15">3.5.4.5</ecNumber>
    </recommendedName>
    <alternativeName>
        <fullName evidence="9 15">Cytidine aminohydrolase</fullName>
    </alternativeName>
</protein>
<comment type="caution">
    <text evidence="17">The sequence shown here is derived from an EMBL/GenBank/DDBJ whole genome shotgun (WGS) entry which is preliminary data.</text>
</comment>
<dbReference type="EC" id="3.5.4.5" evidence="4 15"/>
<feature type="active site" description="Proton donor" evidence="12">
    <location>
        <position position="57"/>
    </location>
</feature>
<dbReference type="Gene3D" id="3.40.140.10">
    <property type="entry name" value="Cytidine Deaminase, domain 2"/>
    <property type="match status" value="1"/>
</dbReference>
<feature type="binding site" evidence="14">
    <location>
        <position position="55"/>
    </location>
    <ligand>
        <name>Zn(2+)</name>
        <dbReference type="ChEBI" id="CHEBI:29105"/>
        <note>catalytic</note>
    </ligand>
</feature>
<evidence type="ECO:0000256" key="13">
    <source>
        <dbReference type="PIRSR" id="PIRSR606262-2"/>
    </source>
</evidence>
<dbReference type="NCBIfam" id="TIGR01354">
    <property type="entry name" value="cyt_deam_tetra"/>
    <property type="match status" value="1"/>
</dbReference>
<gene>
    <name evidence="17" type="primary">cdd</name>
    <name evidence="17" type="ORF">GCM10007966_00100</name>
</gene>
<dbReference type="RefSeq" id="WP_131775265.1">
    <property type="nucleotide sequence ID" value="NZ_BMOB01000001.1"/>
</dbReference>
<keyword evidence="7 15" id="KW-0378">Hydrolase</keyword>
<evidence type="ECO:0000256" key="3">
    <source>
        <dbReference type="ARBA" id="ARBA00006576"/>
    </source>
</evidence>
<comment type="catalytic activity">
    <reaction evidence="11 15">
        <text>cytidine + H2O + H(+) = uridine + NH4(+)</text>
        <dbReference type="Rhea" id="RHEA:16069"/>
        <dbReference type="ChEBI" id="CHEBI:15377"/>
        <dbReference type="ChEBI" id="CHEBI:15378"/>
        <dbReference type="ChEBI" id="CHEBI:16704"/>
        <dbReference type="ChEBI" id="CHEBI:17562"/>
        <dbReference type="ChEBI" id="CHEBI:28938"/>
        <dbReference type="EC" id="3.5.4.5"/>
    </reaction>
</comment>
<keyword evidence="8 14" id="KW-0862">Zinc</keyword>
<dbReference type="PANTHER" id="PTHR11644">
    <property type="entry name" value="CYTIDINE DEAMINASE"/>
    <property type="match status" value="1"/>
</dbReference>
<keyword evidence="18" id="KW-1185">Reference proteome</keyword>
<sequence length="138" mass="14940">MNDQIPLMIKKAREALKNAYSPYSNFQVACCLSSPEGDLFTGVNVENASYSLTTCAETSAIAQLIAAGKNSIQDLVLMNGVKTLCSPCGACRQRILEFASKGTTVHLCDHNRVLKTLTIDELLPLAFTFKPKSGSNHD</sequence>
<accession>A0A917JNN0</accession>
<evidence type="ECO:0000256" key="9">
    <source>
        <dbReference type="ARBA" id="ARBA00032005"/>
    </source>
</evidence>
<evidence type="ECO:0000256" key="4">
    <source>
        <dbReference type="ARBA" id="ARBA00012783"/>
    </source>
</evidence>
<evidence type="ECO:0000256" key="14">
    <source>
        <dbReference type="PIRSR" id="PIRSR606262-3"/>
    </source>
</evidence>
<dbReference type="FunFam" id="3.40.140.10:FF:000008">
    <property type="entry name" value="Cytidine deaminase"/>
    <property type="match status" value="1"/>
</dbReference>
<evidence type="ECO:0000256" key="8">
    <source>
        <dbReference type="ARBA" id="ARBA00022833"/>
    </source>
</evidence>
<reference evidence="17" key="2">
    <citation type="submission" date="2020-09" db="EMBL/GenBank/DDBJ databases">
        <authorList>
            <person name="Sun Q."/>
            <person name="Ohkuma M."/>
        </authorList>
    </citation>
    <scope>NUCLEOTIDE SEQUENCE</scope>
    <source>
        <strain evidence="17">JCM 13919</strain>
    </source>
</reference>
<dbReference type="GO" id="GO:0005829">
    <property type="term" value="C:cytosol"/>
    <property type="evidence" value="ECO:0007669"/>
    <property type="project" value="TreeGrafter"/>
</dbReference>
<keyword evidence="6 14" id="KW-0479">Metal-binding</keyword>
<feature type="binding site" evidence="13">
    <location>
        <begin position="44"/>
        <end position="50"/>
    </location>
    <ligand>
        <name>substrate</name>
    </ligand>
</feature>
<dbReference type="InterPro" id="IPR006262">
    <property type="entry name" value="Cyt_deam_tetra"/>
</dbReference>
<dbReference type="AlphaFoldDB" id="A0A917JNN0"/>
<dbReference type="OrthoDB" id="9795347at2"/>
<comment type="catalytic activity">
    <reaction evidence="10 15">
        <text>2'-deoxycytidine + H2O + H(+) = 2'-deoxyuridine + NH4(+)</text>
        <dbReference type="Rhea" id="RHEA:13433"/>
        <dbReference type="ChEBI" id="CHEBI:15377"/>
        <dbReference type="ChEBI" id="CHEBI:15378"/>
        <dbReference type="ChEBI" id="CHEBI:15698"/>
        <dbReference type="ChEBI" id="CHEBI:16450"/>
        <dbReference type="ChEBI" id="CHEBI:28938"/>
        <dbReference type="EC" id="3.5.4.5"/>
    </reaction>
</comment>
<dbReference type="GO" id="GO:0004126">
    <property type="term" value="F:cytidine deaminase activity"/>
    <property type="evidence" value="ECO:0007669"/>
    <property type="project" value="UniProtKB-UniRule"/>
</dbReference>
<evidence type="ECO:0000259" key="16">
    <source>
        <dbReference type="PROSITE" id="PS51747"/>
    </source>
</evidence>
<dbReference type="GO" id="GO:0072527">
    <property type="term" value="P:pyrimidine-containing compound metabolic process"/>
    <property type="evidence" value="ECO:0007669"/>
    <property type="project" value="UniProtKB-ARBA"/>
</dbReference>
<dbReference type="GO" id="GO:0008270">
    <property type="term" value="F:zinc ion binding"/>
    <property type="evidence" value="ECO:0007669"/>
    <property type="project" value="UniProtKB-UniRule"/>
</dbReference>
<dbReference type="InterPro" id="IPR050202">
    <property type="entry name" value="Cyt/Deoxycyt_deaminase"/>
</dbReference>
<dbReference type="InterPro" id="IPR016192">
    <property type="entry name" value="APOBEC/CMP_deaminase_Zn-bd"/>
</dbReference>
<proteinExistence type="inferred from homology"/>
<evidence type="ECO:0000313" key="18">
    <source>
        <dbReference type="Proteomes" id="UP000630149"/>
    </source>
</evidence>
<feature type="binding site" evidence="14">
    <location>
        <position position="91"/>
    </location>
    <ligand>
        <name>Zn(2+)</name>
        <dbReference type="ChEBI" id="CHEBI:29105"/>
        <note>catalytic</note>
    </ligand>
</feature>
<evidence type="ECO:0000256" key="7">
    <source>
        <dbReference type="ARBA" id="ARBA00022801"/>
    </source>
</evidence>
<dbReference type="InterPro" id="IPR016193">
    <property type="entry name" value="Cytidine_deaminase-like"/>
</dbReference>
<organism evidence="17 18">
    <name type="scientific">Legionella impletisoli</name>
    <dbReference type="NCBI Taxonomy" id="343510"/>
    <lineage>
        <taxon>Bacteria</taxon>
        <taxon>Pseudomonadati</taxon>
        <taxon>Pseudomonadota</taxon>
        <taxon>Gammaproteobacteria</taxon>
        <taxon>Legionellales</taxon>
        <taxon>Legionellaceae</taxon>
        <taxon>Legionella</taxon>
    </lineage>
</organism>
<dbReference type="GO" id="GO:0042802">
    <property type="term" value="F:identical protein binding"/>
    <property type="evidence" value="ECO:0007669"/>
    <property type="project" value="UniProtKB-ARBA"/>
</dbReference>
<dbReference type="PROSITE" id="PS51747">
    <property type="entry name" value="CYT_DCMP_DEAMINASES_2"/>
    <property type="match status" value="1"/>
</dbReference>
<dbReference type="Pfam" id="PF00383">
    <property type="entry name" value="dCMP_cyt_deam_1"/>
    <property type="match status" value="1"/>
</dbReference>
<dbReference type="EMBL" id="BMOB01000001">
    <property type="protein sequence ID" value="GGI75279.1"/>
    <property type="molecule type" value="Genomic_DNA"/>
</dbReference>
<comment type="function">
    <text evidence="2 15">This enzyme scavenges exogenous and endogenous cytidine and 2'-deoxycytidine for UMP synthesis.</text>
</comment>